<organism evidence="3 4">
    <name type="scientific">Caballeronia sordidicola</name>
    <name type="common">Burkholderia sordidicola</name>
    <dbReference type="NCBI Taxonomy" id="196367"/>
    <lineage>
        <taxon>Bacteria</taxon>
        <taxon>Pseudomonadati</taxon>
        <taxon>Pseudomonadota</taxon>
        <taxon>Betaproteobacteria</taxon>
        <taxon>Burkholderiales</taxon>
        <taxon>Burkholderiaceae</taxon>
        <taxon>Caballeronia</taxon>
    </lineage>
</organism>
<sequence>MQVMPWHLKWLQKYDIYERDLYDECTNINVGAFILSDFMRMYGNTWRAVGAYGAGISPNKEQARIGYAKQVQNMYERITRQPASNQTAAHPSKGVVSEQPTRPTMVVQQ</sequence>
<feature type="region of interest" description="Disordered" evidence="1">
    <location>
        <begin position="81"/>
        <end position="109"/>
    </location>
</feature>
<name>A0A226X7K5_CABSO</name>
<feature type="compositionally biased region" description="Polar residues" evidence="1">
    <location>
        <begin position="98"/>
        <end position="109"/>
    </location>
</feature>
<dbReference type="EMBL" id="MTHB01000042">
    <property type="protein sequence ID" value="OXC79313.1"/>
    <property type="molecule type" value="Genomic_DNA"/>
</dbReference>
<proteinExistence type="predicted"/>
<dbReference type="Proteomes" id="UP000214720">
    <property type="component" value="Unassembled WGS sequence"/>
</dbReference>
<dbReference type="Pfam" id="PF01464">
    <property type="entry name" value="SLT"/>
    <property type="match status" value="1"/>
</dbReference>
<dbReference type="Gene3D" id="1.10.530.10">
    <property type="match status" value="1"/>
</dbReference>
<dbReference type="InterPro" id="IPR008258">
    <property type="entry name" value="Transglycosylase_SLT_dom_1"/>
</dbReference>
<reference evidence="4" key="1">
    <citation type="submission" date="2017-01" db="EMBL/GenBank/DDBJ databases">
        <title>Genome Analysis of Deinococcus marmoris KOPRI26562.</title>
        <authorList>
            <person name="Kim J.H."/>
            <person name="Oh H.-M."/>
        </authorList>
    </citation>
    <scope>NUCLEOTIDE SEQUENCE [LARGE SCALE GENOMIC DNA]</scope>
    <source>
        <strain evidence="4">PAMC 26633</strain>
    </source>
</reference>
<dbReference type="InterPro" id="IPR023346">
    <property type="entry name" value="Lysozyme-like_dom_sf"/>
</dbReference>
<dbReference type="AlphaFoldDB" id="A0A226X7K5"/>
<feature type="domain" description="Transglycosylase SLT" evidence="2">
    <location>
        <begin position="1"/>
        <end position="72"/>
    </location>
</feature>
<comment type="caution">
    <text evidence="3">The sequence shown here is derived from an EMBL/GenBank/DDBJ whole genome shotgun (WGS) entry which is preliminary data.</text>
</comment>
<dbReference type="CDD" id="cd13400">
    <property type="entry name" value="LT_IagB-like"/>
    <property type="match status" value="1"/>
</dbReference>
<protein>
    <submittedName>
        <fullName evidence="3">IncI1 plasmid conjugative transfer membrane protein PilT</fullName>
    </submittedName>
</protein>
<dbReference type="SUPFAM" id="SSF53955">
    <property type="entry name" value="Lysozyme-like"/>
    <property type="match status" value="1"/>
</dbReference>
<evidence type="ECO:0000256" key="1">
    <source>
        <dbReference type="SAM" id="MobiDB-lite"/>
    </source>
</evidence>
<accession>A0A226X7K5</accession>
<gene>
    <name evidence="3" type="ORF">BSU04_07285</name>
</gene>
<evidence type="ECO:0000259" key="2">
    <source>
        <dbReference type="Pfam" id="PF01464"/>
    </source>
</evidence>
<evidence type="ECO:0000313" key="4">
    <source>
        <dbReference type="Proteomes" id="UP000214720"/>
    </source>
</evidence>
<evidence type="ECO:0000313" key="3">
    <source>
        <dbReference type="EMBL" id="OXC79313.1"/>
    </source>
</evidence>